<evidence type="ECO:0000313" key="2">
    <source>
        <dbReference type="Proteomes" id="UP001596116"/>
    </source>
</evidence>
<protein>
    <submittedName>
        <fullName evidence="1">Uncharacterized protein</fullName>
    </submittedName>
</protein>
<keyword evidence="2" id="KW-1185">Reference proteome</keyword>
<dbReference type="SUPFAM" id="SSF53474">
    <property type="entry name" value="alpha/beta-Hydrolases"/>
    <property type="match status" value="1"/>
</dbReference>
<dbReference type="Gene3D" id="3.40.50.1820">
    <property type="entry name" value="alpha/beta hydrolase"/>
    <property type="match status" value="1"/>
</dbReference>
<gene>
    <name evidence="1" type="ORF">ACFMB1_03405</name>
</gene>
<dbReference type="RefSeq" id="WP_379880095.1">
    <property type="nucleotide sequence ID" value="NZ_JBHPON010000001.1"/>
</dbReference>
<proteinExistence type="predicted"/>
<accession>A0ABW1KRV2</accession>
<name>A0ABW1KRV2_9PROT</name>
<reference evidence="1 2" key="1">
    <citation type="submission" date="2024-09" db="EMBL/GenBank/DDBJ databases">
        <authorList>
            <person name="Zhang Z.-H."/>
        </authorList>
    </citation>
    <scope>NUCLEOTIDE SEQUENCE [LARGE SCALE GENOMIC DNA]</scope>
    <source>
        <strain evidence="1 2">HHTR114</strain>
    </source>
</reference>
<organism evidence="1 2">
    <name type="scientific">Hyphococcus aureus</name>
    <dbReference type="NCBI Taxonomy" id="2666033"/>
    <lineage>
        <taxon>Bacteria</taxon>
        <taxon>Pseudomonadati</taxon>
        <taxon>Pseudomonadota</taxon>
        <taxon>Alphaproteobacteria</taxon>
        <taxon>Parvularculales</taxon>
        <taxon>Parvularculaceae</taxon>
        <taxon>Hyphococcus</taxon>
    </lineage>
</organism>
<comment type="caution">
    <text evidence="1">The sequence shown here is derived from an EMBL/GenBank/DDBJ whole genome shotgun (WGS) entry which is preliminary data.</text>
</comment>
<dbReference type="Proteomes" id="UP001596116">
    <property type="component" value="Unassembled WGS sequence"/>
</dbReference>
<dbReference type="InterPro" id="IPR029058">
    <property type="entry name" value="AB_hydrolase_fold"/>
</dbReference>
<evidence type="ECO:0000313" key="1">
    <source>
        <dbReference type="EMBL" id="MFC6034574.1"/>
    </source>
</evidence>
<sequence>MAQQQARKQKKIRLSTLEEYPPEEPTLVNIGNAEHSVSGLPEGYPSSPAEAQALILKAFSPMDDDVDKALNSSTRPLRKAKTIYQDRVVRIRALEGGSKVLFVSFTGIGHQLGGLQTDEFIGTIHDGGKNTALFVSDMQRLWYNHANLVPQALRTIWTIQDDLQPKKVVAIGNSMGGFGAILFSRMINADTVIAISPQFSVCDEIVPEEDRWREFRQRIKMYRYPDIAHAFGNKTQYFVFSGVIPEERRHMDRLPDARNIHKFYVPNQGHSLAAVFKENGIQKRIVSSCYTLPPMIADMRIRRLLKKTFGGKAS</sequence>
<dbReference type="EMBL" id="JBHPON010000001">
    <property type="protein sequence ID" value="MFC6034574.1"/>
    <property type="molecule type" value="Genomic_DNA"/>
</dbReference>